<evidence type="ECO:0000256" key="5">
    <source>
        <dbReference type="ARBA" id="ARBA00022692"/>
    </source>
</evidence>
<feature type="transmembrane region" description="Helical" evidence="8">
    <location>
        <begin position="257"/>
        <end position="278"/>
    </location>
</feature>
<dbReference type="CDD" id="cd06261">
    <property type="entry name" value="TM_PBP2"/>
    <property type="match status" value="1"/>
</dbReference>
<dbReference type="PANTHER" id="PTHR42929">
    <property type="entry name" value="INNER MEMBRANE ABC TRANSPORTER PERMEASE PROTEIN YDCU-RELATED-RELATED"/>
    <property type="match status" value="1"/>
</dbReference>
<keyword evidence="7 8" id="KW-0472">Membrane</keyword>
<dbReference type="Pfam" id="PF00528">
    <property type="entry name" value="BPD_transp_1"/>
    <property type="match status" value="1"/>
</dbReference>
<dbReference type="SUPFAM" id="SSF161098">
    <property type="entry name" value="MetI-like"/>
    <property type="match status" value="1"/>
</dbReference>
<dbReference type="GO" id="GO:0055085">
    <property type="term" value="P:transmembrane transport"/>
    <property type="evidence" value="ECO:0007669"/>
    <property type="project" value="InterPro"/>
</dbReference>
<accession>U4VEH1</accession>
<comment type="subcellular location">
    <subcellularLocation>
        <location evidence="1 8">Cell membrane</location>
        <topology evidence="1 8">Multi-pass membrane protein</topology>
    </subcellularLocation>
</comment>
<feature type="transmembrane region" description="Helical" evidence="8">
    <location>
        <begin position="159"/>
        <end position="180"/>
    </location>
</feature>
<feature type="transmembrane region" description="Helical" evidence="8">
    <location>
        <begin position="23"/>
        <end position="45"/>
    </location>
</feature>
<dbReference type="PANTHER" id="PTHR42929:SF5">
    <property type="entry name" value="ABC TRANSPORTER PERMEASE PROTEIN"/>
    <property type="match status" value="1"/>
</dbReference>
<gene>
    <name evidence="10" type="ORF">Q644_15370</name>
</gene>
<organism evidence="10 11">
    <name type="scientific">Brucella intermedia 229E</name>
    <dbReference type="NCBI Taxonomy" id="1337887"/>
    <lineage>
        <taxon>Bacteria</taxon>
        <taxon>Pseudomonadati</taxon>
        <taxon>Pseudomonadota</taxon>
        <taxon>Alphaproteobacteria</taxon>
        <taxon>Hyphomicrobiales</taxon>
        <taxon>Brucellaceae</taxon>
        <taxon>Brucella/Ochrobactrum group</taxon>
        <taxon>Brucella</taxon>
    </lineage>
</organism>
<dbReference type="Gene3D" id="1.10.3720.10">
    <property type="entry name" value="MetI-like"/>
    <property type="match status" value="1"/>
</dbReference>
<evidence type="ECO:0000256" key="7">
    <source>
        <dbReference type="ARBA" id="ARBA00023136"/>
    </source>
</evidence>
<evidence type="ECO:0000259" key="9">
    <source>
        <dbReference type="PROSITE" id="PS50928"/>
    </source>
</evidence>
<evidence type="ECO:0000313" key="11">
    <source>
        <dbReference type="Proteomes" id="UP000016842"/>
    </source>
</evidence>
<dbReference type="InterPro" id="IPR035906">
    <property type="entry name" value="MetI-like_sf"/>
</dbReference>
<reference evidence="10 11" key="1">
    <citation type="journal article" date="2014" name="FEMS Microbiol. Lett.">
        <title>Genome sequencing analysis reveals virulence-related gene content of Ochrobactrum intermedium strain 229E, a urease-positive strain isolated from the human gastric niche.</title>
        <authorList>
            <person name="Kulkarni G.J."/>
            <person name="Shetty S."/>
            <person name="Dharne M.S."/>
            <person name="Shouche Y.S."/>
        </authorList>
    </citation>
    <scope>NUCLEOTIDE SEQUENCE [LARGE SCALE GENOMIC DNA]</scope>
    <source>
        <strain evidence="10 11">229E</strain>
    </source>
</reference>
<name>U4VEH1_9HYPH</name>
<comment type="similarity">
    <text evidence="2">Belongs to the binding-protein-dependent transport system permease family. CysTW subfamily.</text>
</comment>
<keyword evidence="4" id="KW-1003">Cell membrane</keyword>
<sequence>MSSSFSGFDTFLRGRSARQYPPVISWFLVLPLLILLVVGFMYPIGRLIFLSFSDDAISYGRIVEGSLYLDVLASTVGVAVAVTAIGCVLGFPVALTMARAGKLAGIIAAICVFIPLWTSVLVRSYAWIVLLQRNGIVNGFLSAVGLTEQPFKLLYTQGAVTLAMAHVLMPFVVLPIYAALKAIPKDLDRAALNLGANPWKAFFVVTFPLCLPGIFAGATLCFVLALGFYITPALVGGPDSMLMATLIGQETTVTLDWPFAAALSTVLLGMTIIFVACFRRVLALNKGGFGSVH</sequence>
<evidence type="ECO:0000256" key="1">
    <source>
        <dbReference type="ARBA" id="ARBA00004651"/>
    </source>
</evidence>
<comment type="caution">
    <text evidence="10">The sequence shown here is derived from an EMBL/GenBank/DDBJ whole genome shotgun (WGS) entry which is preliminary data.</text>
</comment>
<keyword evidence="3 8" id="KW-0813">Transport</keyword>
<dbReference type="InterPro" id="IPR000515">
    <property type="entry name" value="MetI-like"/>
</dbReference>
<protein>
    <submittedName>
        <fullName evidence="10">ABC transporter permease</fullName>
    </submittedName>
</protein>
<dbReference type="GO" id="GO:0005886">
    <property type="term" value="C:plasma membrane"/>
    <property type="evidence" value="ECO:0007669"/>
    <property type="project" value="UniProtKB-SubCell"/>
</dbReference>
<dbReference type="EMBL" id="ASXJ01000068">
    <property type="protein sequence ID" value="ERM02704.1"/>
    <property type="molecule type" value="Genomic_DNA"/>
</dbReference>
<evidence type="ECO:0000313" key="10">
    <source>
        <dbReference type="EMBL" id="ERM02704.1"/>
    </source>
</evidence>
<dbReference type="AlphaFoldDB" id="U4VEH1"/>
<feature type="transmembrane region" description="Helical" evidence="8">
    <location>
        <begin position="201"/>
        <end position="230"/>
    </location>
</feature>
<evidence type="ECO:0000256" key="4">
    <source>
        <dbReference type="ARBA" id="ARBA00022475"/>
    </source>
</evidence>
<keyword evidence="6 8" id="KW-1133">Transmembrane helix</keyword>
<feature type="domain" description="ABC transmembrane type-1" evidence="9">
    <location>
        <begin position="72"/>
        <end position="278"/>
    </location>
</feature>
<proteinExistence type="inferred from homology"/>
<evidence type="ECO:0000256" key="6">
    <source>
        <dbReference type="ARBA" id="ARBA00022989"/>
    </source>
</evidence>
<dbReference type="PROSITE" id="PS50928">
    <property type="entry name" value="ABC_TM1"/>
    <property type="match status" value="1"/>
</dbReference>
<evidence type="ECO:0000256" key="3">
    <source>
        <dbReference type="ARBA" id="ARBA00022448"/>
    </source>
</evidence>
<feature type="transmembrane region" description="Helical" evidence="8">
    <location>
        <begin position="103"/>
        <end position="128"/>
    </location>
</feature>
<dbReference type="Proteomes" id="UP000016842">
    <property type="component" value="Unassembled WGS sequence"/>
</dbReference>
<evidence type="ECO:0000256" key="8">
    <source>
        <dbReference type="RuleBase" id="RU363032"/>
    </source>
</evidence>
<dbReference type="PATRIC" id="fig|1337887.3.peg.1409"/>
<feature type="transmembrane region" description="Helical" evidence="8">
    <location>
        <begin position="65"/>
        <end position="91"/>
    </location>
</feature>
<evidence type="ECO:0000256" key="2">
    <source>
        <dbReference type="ARBA" id="ARBA00007069"/>
    </source>
</evidence>
<keyword evidence="5 8" id="KW-0812">Transmembrane</keyword>